<dbReference type="GO" id="GO:0008253">
    <property type="term" value="F:5'-nucleotidase activity"/>
    <property type="evidence" value="ECO:0007669"/>
    <property type="project" value="InterPro"/>
</dbReference>
<dbReference type="RefSeq" id="WP_090840357.1">
    <property type="nucleotide sequence ID" value="NZ_FORM01000006.1"/>
</dbReference>
<dbReference type="PANTHER" id="PTHR16504">
    <property type="entry name" value="5'(3')-DEOXYRIBONUCLEOTIDASE"/>
    <property type="match status" value="1"/>
</dbReference>
<reference evidence="3" key="1">
    <citation type="submission" date="2016-10" db="EMBL/GenBank/DDBJ databases">
        <authorList>
            <person name="Varghese N."/>
            <person name="Submissions S."/>
        </authorList>
    </citation>
    <scope>NUCLEOTIDE SEQUENCE [LARGE SCALE GENOMIC DNA]</scope>
    <source>
        <strain evidence="3">DSM 28881</strain>
    </source>
</reference>
<keyword evidence="3" id="KW-1185">Reference proteome</keyword>
<evidence type="ECO:0000313" key="2">
    <source>
        <dbReference type="EMBL" id="SFJ32370.1"/>
    </source>
</evidence>
<accession>A0A1I3QF13</accession>
<dbReference type="GO" id="GO:0009223">
    <property type="term" value="P:pyrimidine deoxyribonucleotide catabolic process"/>
    <property type="evidence" value="ECO:0007669"/>
    <property type="project" value="TreeGrafter"/>
</dbReference>
<organism evidence="2 3">
    <name type="scientific">Olleya namhaensis</name>
    <dbReference type="NCBI Taxonomy" id="1144750"/>
    <lineage>
        <taxon>Bacteria</taxon>
        <taxon>Pseudomonadati</taxon>
        <taxon>Bacteroidota</taxon>
        <taxon>Flavobacteriia</taxon>
        <taxon>Flavobacteriales</taxon>
        <taxon>Flavobacteriaceae</taxon>
    </lineage>
</organism>
<dbReference type="InterPro" id="IPR036412">
    <property type="entry name" value="HAD-like_sf"/>
</dbReference>
<dbReference type="PANTHER" id="PTHR16504:SF4">
    <property type="entry name" value="5'(3')-DEOXYRIBONUCLEOTIDASE"/>
    <property type="match status" value="1"/>
</dbReference>
<dbReference type="Pfam" id="PF06941">
    <property type="entry name" value="NT5C"/>
    <property type="match status" value="1"/>
</dbReference>
<gene>
    <name evidence="2" type="ORF">SAMN05443431_106107</name>
</gene>
<dbReference type="SUPFAM" id="SSF56784">
    <property type="entry name" value="HAD-like"/>
    <property type="match status" value="1"/>
</dbReference>
<dbReference type="STRING" id="1144750.SAMN05443431_106107"/>
<dbReference type="Proteomes" id="UP000199559">
    <property type="component" value="Unassembled WGS sequence"/>
</dbReference>
<name>A0A1I3QF13_9FLAO</name>
<dbReference type="AlphaFoldDB" id="A0A1I3QF13"/>
<dbReference type="Gene3D" id="3.40.50.1000">
    <property type="entry name" value="HAD superfamily/HAD-like"/>
    <property type="match status" value="1"/>
</dbReference>
<dbReference type="EMBL" id="FORM01000006">
    <property type="protein sequence ID" value="SFJ32370.1"/>
    <property type="molecule type" value="Genomic_DNA"/>
</dbReference>
<comment type="similarity">
    <text evidence="1">Belongs to the 5'(3')-deoxyribonucleotidase family.</text>
</comment>
<evidence type="ECO:0000256" key="1">
    <source>
        <dbReference type="ARBA" id="ARBA00009589"/>
    </source>
</evidence>
<dbReference type="InterPro" id="IPR023214">
    <property type="entry name" value="HAD_sf"/>
</dbReference>
<dbReference type="InterPro" id="IPR010708">
    <property type="entry name" value="5'(3')-deoxyribonucleotidase"/>
</dbReference>
<sequence>MKKIVLIDMDGVLVQLGDGPFSENKNKEGFFLNNKPLEGAVNAFKALSAKYECYIVSTPVWSNPHCWMEKRLWVEKHLGLEANKRLILTHNKNLVKGDFIIDDTKNYGVDKFEGKHIHFGTDAFLKWNNVLDFLLD</sequence>
<protein>
    <submittedName>
        <fullName evidence="2">5' nucleotidase, deoxy (Pyrimidine), type C protein (NT5C)</fullName>
    </submittedName>
</protein>
<evidence type="ECO:0000313" key="3">
    <source>
        <dbReference type="Proteomes" id="UP000199559"/>
    </source>
</evidence>
<proteinExistence type="inferred from homology"/>